<proteinExistence type="predicted"/>
<comment type="caution">
    <text evidence="1">The sequence shown here is derived from an EMBL/GenBank/DDBJ whole genome shotgun (WGS) entry which is preliminary data.</text>
</comment>
<sequence length="270" mass="30831">MDVNGIWTLSGAEKYLNSSSSEENVIDRIKEIIYSWTYKSEYDLQAIRDDLTEIAETAKLEYFTKQTDTEVDRSIGCIVYSELYENLVPLIRGKFSKEDLYLYEKCTYLCKNNVSPGHLGSSVYNSLPFIAAKKECEIPVINNDEVIPILMLVVIKSKLLYLWSNLFYIKFFGEQLFEGNDHVRSILEAYETVVQKILTINESSLKLNCDKATTDLDMSETMAILSSTEELETKTPLTIKDEGKKRLISLIISSTAERNFIPVDVAKIFS</sequence>
<dbReference type="Gene3D" id="1.20.1050.80">
    <property type="entry name" value="VPS9 domain"/>
    <property type="match status" value="1"/>
</dbReference>
<evidence type="ECO:0000313" key="2">
    <source>
        <dbReference type="Proteomes" id="UP001159042"/>
    </source>
</evidence>
<dbReference type="AlphaFoldDB" id="A0AAV8VU52"/>
<evidence type="ECO:0000313" key="1">
    <source>
        <dbReference type="EMBL" id="KAJ8917689.1"/>
    </source>
</evidence>
<gene>
    <name evidence="1" type="ORF">NQ315_005136</name>
</gene>
<protein>
    <submittedName>
        <fullName evidence="1">Uncharacterized protein</fullName>
    </submittedName>
</protein>
<name>A0AAV8VU52_9CUCU</name>
<dbReference type="SUPFAM" id="SSF109993">
    <property type="entry name" value="VPS9 domain"/>
    <property type="match status" value="1"/>
</dbReference>
<dbReference type="Proteomes" id="UP001159042">
    <property type="component" value="Unassembled WGS sequence"/>
</dbReference>
<dbReference type="InterPro" id="IPR037191">
    <property type="entry name" value="VPS9_dom_sf"/>
</dbReference>
<keyword evidence="2" id="KW-1185">Reference proteome</keyword>
<dbReference type="EMBL" id="JANEYG010000031">
    <property type="protein sequence ID" value="KAJ8917689.1"/>
    <property type="molecule type" value="Genomic_DNA"/>
</dbReference>
<accession>A0AAV8VU52</accession>
<organism evidence="1 2">
    <name type="scientific">Exocentrus adspersus</name>
    <dbReference type="NCBI Taxonomy" id="1586481"/>
    <lineage>
        <taxon>Eukaryota</taxon>
        <taxon>Metazoa</taxon>
        <taxon>Ecdysozoa</taxon>
        <taxon>Arthropoda</taxon>
        <taxon>Hexapoda</taxon>
        <taxon>Insecta</taxon>
        <taxon>Pterygota</taxon>
        <taxon>Neoptera</taxon>
        <taxon>Endopterygota</taxon>
        <taxon>Coleoptera</taxon>
        <taxon>Polyphaga</taxon>
        <taxon>Cucujiformia</taxon>
        <taxon>Chrysomeloidea</taxon>
        <taxon>Cerambycidae</taxon>
        <taxon>Lamiinae</taxon>
        <taxon>Acanthocinini</taxon>
        <taxon>Exocentrus</taxon>
    </lineage>
</organism>
<reference evidence="1 2" key="1">
    <citation type="journal article" date="2023" name="Insect Mol. Biol.">
        <title>Genome sequencing provides insights into the evolution of gene families encoding plant cell wall-degrading enzymes in longhorned beetles.</title>
        <authorList>
            <person name="Shin N.R."/>
            <person name="Okamura Y."/>
            <person name="Kirsch R."/>
            <person name="Pauchet Y."/>
        </authorList>
    </citation>
    <scope>NUCLEOTIDE SEQUENCE [LARGE SCALE GENOMIC DNA]</scope>
    <source>
        <strain evidence="1">EAD_L_NR</strain>
    </source>
</reference>